<proteinExistence type="predicted"/>
<evidence type="ECO:0000313" key="1">
    <source>
        <dbReference type="EMBL" id="DAE32797.1"/>
    </source>
</evidence>
<reference evidence="1" key="1">
    <citation type="journal article" date="2021" name="Proc. Natl. Acad. Sci. U.S.A.">
        <title>A Catalog of Tens of Thousands of Viruses from Human Metagenomes Reveals Hidden Associations with Chronic Diseases.</title>
        <authorList>
            <person name="Tisza M.J."/>
            <person name="Buck C.B."/>
        </authorList>
    </citation>
    <scope>NUCLEOTIDE SEQUENCE</scope>
    <source>
        <strain evidence="1">Ct1Hk25</strain>
    </source>
</reference>
<dbReference type="EMBL" id="BK059129">
    <property type="protein sequence ID" value="DAE32797.1"/>
    <property type="molecule type" value="Genomic_DNA"/>
</dbReference>
<organism evidence="1">
    <name type="scientific">virus sp. ct1Hk25</name>
    <dbReference type="NCBI Taxonomy" id="2825803"/>
    <lineage>
        <taxon>Viruses</taxon>
    </lineage>
</organism>
<name>A0A8S5RNX5_9VIRU</name>
<sequence>MVSTNYSFIYFVYRTLFAQNCLSHHFHDILFYTRPTKKSRQFLQLCI</sequence>
<protein>
    <submittedName>
        <fullName evidence="1">Uncharacterized protein</fullName>
    </submittedName>
</protein>
<accession>A0A8S5RNX5</accession>